<reference evidence="4" key="1">
    <citation type="submission" date="2018-02" db="EMBL/GenBank/DDBJ databases">
        <authorList>
            <person name="Hausmann B."/>
        </authorList>
    </citation>
    <scope>NUCLEOTIDE SEQUENCE [LARGE SCALE GENOMIC DNA]</scope>
    <source>
        <strain evidence="4">Peat soil MAG SbA5</strain>
    </source>
</reference>
<dbReference type="EMBL" id="OKRB01000086">
    <property type="protein sequence ID" value="SPE20901.1"/>
    <property type="molecule type" value="Genomic_DNA"/>
</dbReference>
<dbReference type="AlphaFoldDB" id="A0A2N9LCD9"/>
<organism evidence="3 4">
    <name type="scientific">Candidatus Sulfuritelmatomonas gaucii</name>
    <dbReference type="NCBI Taxonomy" id="2043161"/>
    <lineage>
        <taxon>Bacteria</taxon>
        <taxon>Pseudomonadati</taxon>
        <taxon>Acidobacteriota</taxon>
        <taxon>Terriglobia</taxon>
        <taxon>Terriglobales</taxon>
        <taxon>Acidobacteriaceae</taxon>
        <taxon>Candidatus Sulfuritelmatomonas</taxon>
    </lineage>
</organism>
<sequence length="472" mass="51777">MLRSESLLRPAILLLLLLAASAASAQTVDSISPDLRGQVDRIASQVLQETGVPSASVAVVQHGKLVYTHAYGLARLATDSSPAVPATPDMRYSIGSISKQFTATAILLLQEQGRLSLDDPVGKYVPGLTRGDEVTIREILSHTSGYQDYWPEDYVMTTMNHPETAEQIIDTWAKKPLDFDPGTQWQYSNTNFVIAGRIVEVVSGEPYWNFLTEHIFRPLGMKSAWNSDQIKLTPPDATPYYRHALGPLRVAPNEGIGWMFAAGELAMTPHDLALWDESLIAQSILKPESYKEMFTEVKLKNGKGTHYGLGVEVRDRDGHRSIEHGGEVSGFVSENEVLIDSGAAVAVLTNQDAVSAASTIAHLAAPLVAGYPLSAPEQQALDIFRGLRQGRIDRSLLAPNLSDYFTPQAIADFQSSLAPLGEPLSLHQTQEVLRGGMTFRSFDIVYPGKRLRLTTYTYPDGKLEQYLIAPEE</sequence>
<evidence type="ECO:0000259" key="2">
    <source>
        <dbReference type="Pfam" id="PF00144"/>
    </source>
</evidence>
<proteinExistence type="predicted"/>
<feature type="chain" id="PRO_5014692756" evidence="1">
    <location>
        <begin position="26"/>
        <end position="472"/>
    </location>
</feature>
<dbReference type="InterPro" id="IPR050491">
    <property type="entry name" value="AmpC-like"/>
</dbReference>
<keyword evidence="1" id="KW-0732">Signal</keyword>
<dbReference type="OrthoDB" id="9803467at2"/>
<dbReference type="SUPFAM" id="SSF56601">
    <property type="entry name" value="beta-lactamase/transpeptidase-like"/>
    <property type="match status" value="1"/>
</dbReference>
<dbReference type="InterPro" id="IPR001466">
    <property type="entry name" value="Beta-lactam-related"/>
</dbReference>
<dbReference type="PANTHER" id="PTHR46825">
    <property type="entry name" value="D-ALANYL-D-ALANINE-CARBOXYPEPTIDASE/ENDOPEPTIDASE AMPH"/>
    <property type="match status" value="1"/>
</dbReference>
<dbReference type="PANTHER" id="PTHR46825:SF9">
    <property type="entry name" value="BETA-LACTAMASE-RELATED DOMAIN-CONTAINING PROTEIN"/>
    <property type="match status" value="1"/>
</dbReference>
<evidence type="ECO:0000313" key="3">
    <source>
        <dbReference type="EMBL" id="SPE20901.1"/>
    </source>
</evidence>
<dbReference type="Proteomes" id="UP000239735">
    <property type="component" value="Unassembled WGS sequence"/>
</dbReference>
<feature type="signal peptide" evidence="1">
    <location>
        <begin position="1"/>
        <end position="25"/>
    </location>
</feature>
<accession>A0A2N9LCD9</accession>
<dbReference type="Gene3D" id="3.40.710.10">
    <property type="entry name" value="DD-peptidase/beta-lactamase superfamily"/>
    <property type="match status" value="1"/>
</dbReference>
<dbReference type="Pfam" id="PF00144">
    <property type="entry name" value="Beta-lactamase"/>
    <property type="match status" value="1"/>
</dbReference>
<dbReference type="InterPro" id="IPR012338">
    <property type="entry name" value="Beta-lactam/transpept-like"/>
</dbReference>
<evidence type="ECO:0000313" key="4">
    <source>
        <dbReference type="Proteomes" id="UP000239735"/>
    </source>
</evidence>
<feature type="domain" description="Beta-lactamase-related" evidence="2">
    <location>
        <begin position="39"/>
        <end position="353"/>
    </location>
</feature>
<gene>
    <name evidence="3" type="ORF">SBA5_30106</name>
</gene>
<evidence type="ECO:0000256" key="1">
    <source>
        <dbReference type="SAM" id="SignalP"/>
    </source>
</evidence>
<name>A0A2N9LCD9_9BACT</name>
<protein>
    <submittedName>
        <fullName evidence="3">Beta-lactamase</fullName>
    </submittedName>
</protein>